<keyword evidence="14" id="KW-0675">Receptor</keyword>
<dbReference type="InterPro" id="IPR003609">
    <property type="entry name" value="Pan_app"/>
</dbReference>
<feature type="domain" description="EGF-like" evidence="25">
    <location>
        <begin position="288"/>
        <end position="324"/>
    </location>
</feature>
<evidence type="ECO:0000259" key="25">
    <source>
        <dbReference type="PROSITE" id="PS50026"/>
    </source>
</evidence>
<dbReference type="Gene3D" id="2.90.10.10">
    <property type="entry name" value="Bulb-type lectin domain"/>
    <property type="match status" value="1"/>
</dbReference>
<keyword evidence="4 19" id="KW-0245">EGF-like domain</keyword>
<evidence type="ECO:0000256" key="18">
    <source>
        <dbReference type="PIRNR" id="PIRNR000641"/>
    </source>
</evidence>
<accession>A0AAD6A2D1</accession>
<dbReference type="InterPro" id="IPR017441">
    <property type="entry name" value="Protein_kinase_ATP_BS"/>
</dbReference>
<dbReference type="EC" id="2.7.11.1" evidence="18"/>
<evidence type="ECO:0000256" key="23">
    <source>
        <dbReference type="SAM" id="SignalP"/>
    </source>
</evidence>
<organism evidence="28 29">
    <name type="scientific">Rhynchospora tenuis</name>
    <dbReference type="NCBI Taxonomy" id="198213"/>
    <lineage>
        <taxon>Eukaryota</taxon>
        <taxon>Viridiplantae</taxon>
        <taxon>Streptophyta</taxon>
        <taxon>Embryophyta</taxon>
        <taxon>Tracheophyta</taxon>
        <taxon>Spermatophyta</taxon>
        <taxon>Magnoliopsida</taxon>
        <taxon>Liliopsida</taxon>
        <taxon>Poales</taxon>
        <taxon>Cyperaceae</taxon>
        <taxon>Cyperoideae</taxon>
        <taxon>Rhynchosporeae</taxon>
        <taxon>Rhynchospora</taxon>
    </lineage>
</organism>
<dbReference type="GO" id="GO:0048544">
    <property type="term" value="P:recognition of pollen"/>
    <property type="evidence" value="ECO:0007669"/>
    <property type="project" value="InterPro"/>
</dbReference>
<keyword evidence="11 22" id="KW-1133">Transmembrane helix</keyword>
<dbReference type="InterPro" id="IPR036426">
    <property type="entry name" value="Bulb-type_lectin_dom_sf"/>
</dbReference>
<feature type="domain" description="Bulb-type lectin" evidence="26">
    <location>
        <begin position="26"/>
        <end position="150"/>
    </location>
</feature>
<dbReference type="FunFam" id="3.30.200.20:FF:000330">
    <property type="entry name" value="G-type lectin S-receptor-like serine/threonine-protein kinase At4g03230"/>
    <property type="match status" value="1"/>
</dbReference>
<keyword evidence="15" id="KW-0325">Glycoprotein</keyword>
<dbReference type="InterPro" id="IPR000742">
    <property type="entry name" value="EGF"/>
</dbReference>
<comment type="caution">
    <text evidence="28">The sequence shown here is derived from an EMBL/GenBank/DDBJ whole genome shotgun (WGS) entry which is preliminary data.</text>
</comment>
<evidence type="ECO:0000256" key="19">
    <source>
        <dbReference type="PROSITE-ProRule" id="PRU00076"/>
    </source>
</evidence>
<dbReference type="GO" id="GO:0005886">
    <property type="term" value="C:plasma membrane"/>
    <property type="evidence" value="ECO:0007669"/>
    <property type="project" value="UniProtKB-SubCell"/>
</dbReference>
<evidence type="ECO:0000256" key="12">
    <source>
        <dbReference type="ARBA" id="ARBA00023136"/>
    </source>
</evidence>
<dbReference type="PROSITE" id="PS50011">
    <property type="entry name" value="PROTEIN_KINASE_DOM"/>
    <property type="match status" value="1"/>
</dbReference>
<evidence type="ECO:0000256" key="5">
    <source>
        <dbReference type="ARBA" id="ARBA00022679"/>
    </source>
</evidence>
<comment type="catalytic activity">
    <reaction evidence="17 18">
        <text>L-seryl-[protein] + ATP = O-phospho-L-seryl-[protein] + ADP + H(+)</text>
        <dbReference type="Rhea" id="RHEA:17989"/>
        <dbReference type="Rhea" id="RHEA-COMP:9863"/>
        <dbReference type="Rhea" id="RHEA-COMP:11604"/>
        <dbReference type="ChEBI" id="CHEBI:15378"/>
        <dbReference type="ChEBI" id="CHEBI:29999"/>
        <dbReference type="ChEBI" id="CHEBI:30616"/>
        <dbReference type="ChEBI" id="CHEBI:83421"/>
        <dbReference type="ChEBI" id="CHEBI:456216"/>
        <dbReference type="EC" id="2.7.11.1"/>
    </reaction>
</comment>
<keyword evidence="6 22" id="KW-0812">Transmembrane</keyword>
<name>A0AAD6A2D1_9POAL</name>
<comment type="subcellular location">
    <subcellularLocation>
        <location evidence="1">Cell membrane</location>
        <topology evidence="1">Single-pass type I membrane protein</topology>
    </subcellularLocation>
</comment>
<feature type="signal peptide" evidence="23">
    <location>
        <begin position="1"/>
        <end position="26"/>
    </location>
</feature>
<dbReference type="InterPro" id="IPR000719">
    <property type="entry name" value="Prot_kinase_dom"/>
</dbReference>
<dbReference type="CDD" id="cd01098">
    <property type="entry name" value="PAN_AP_plant"/>
    <property type="match status" value="1"/>
</dbReference>
<dbReference type="FunFam" id="2.90.10.10:FF:000005">
    <property type="entry name" value="G-type lectin S-receptor-like serine/threonine-protein kinase"/>
    <property type="match status" value="1"/>
</dbReference>
<keyword evidence="8 18" id="KW-0547">Nucleotide-binding</keyword>
<keyword evidence="2" id="KW-1003">Cell membrane</keyword>
<dbReference type="InterPro" id="IPR000858">
    <property type="entry name" value="S_locus_glycoprot_dom"/>
</dbReference>
<comment type="catalytic activity">
    <reaction evidence="16 18">
        <text>L-threonyl-[protein] + ATP = O-phospho-L-threonyl-[protein] + ADP + H(+)</text>
        <dbReference type="Rhea" id="RHEA:46608"/>
        <dbReference type="Rhea" id="RHEA-COMP:11060"/>
        <dbReference type="Rhea" id="RHEA-COMP:11605"/>
        <dbReference type="ChEBI" id="CHEBI:15378"/>
        <dbReference type="ChEBI" id="CHEBI:30013"/>
        <dbReference type="ChEBI" id="CHEBI:30616"/>
        <dbReference type="ChEBI" id="CHEBI:61977"/>
        <dbReference type="ChEBI" id="CHEBI:456216"/>
        <dbReference type="EC" id="2.7.11.1"/>
    </reaction>
</comment>
<dbReference type="PROSITE" id="PS00107">
    <property type="entry name" value="PROTEIN_KINASE_ATP"/>
    <property type="match status" value="1"/>
</dbReference>
<evidence type="ECO:0000256" key="14">
    <source>
        <dbReference type="ARBA" id="ARBA00023170"/>
    </source>
</evidence>
<dbReference type="PIRSF" id="PIRSF000641">
    <property type="entry name" value="SRK"/>
    <property type="match status" value="1"/>
</dbReference>
<dbReference type="InterPro" id="IPR001480">
    <property type="entry name" value="Bulb-type_lectin_dom"/>
</dbReference>
<dbReference type="CDD" id="cd00028">
    <property type="entry name" value="B_lectin"/>
    <property type="match status" value="1"/>
</dbReference>
<dbReference type="SUPFAM" id="SSF56112">
    <property type="entry name" value="Protein kinase-like (PK-like)"/>
    <property type="match status" value="1"/>
</dbReference>
<keyword evidence="7 23" id="KW-0732">Signal</keyword>
<evidence type="ECO:0000313" key="28">
    <source>
        <dbReference type="EMBL" id="KAJ3708454.1"/>
    </source>
</evidence>
<dbReference type="Gene3D" id="1.10.510.10">
    <property type="entry name" value="Transferase(Phosphotransferase) domain 1"/>
    <property type="match status" value="1"/>
</dbReference>
<dbReference type="Gene3D" id="3.30.200.20">
    <property type="entry name" value="Phosphorylase Kinase, domain 1"/>
    <property type="match status" value="1"/>
</dbReference>
<evidence type="ECO:0000256" key="20">
    <source>
        <dbReference type="PROSITE-ProRule" id="PRU10141"/>
    </source>
</evidence>
<proteinExistence type="inferred from homology"/>
<dbReference type="InterPro" id="IPR024171">
    <property type="entry name" value="SRK-like_kinase"/>
</dbReference>
<keyword evidence="29" id="KW-1185">Reference proteome</keyword>
<feature type="chain" id="PRO_5042141449" description="Receptor-like serine/threonine-protein kinase" evidence="23">
    <location>
        <begin position="27"/>
        <end position="810"/>
    </location>
</feature>
<evidence type="ECO:0000256" key="2">
    <source>
        <dbReference type="ARBA" id="ARBA00022475"/>
    </source>
</evidence>
<feature type="domain" description="Apple" evidence="27">
    <location>
        <begin position="343"/>
        <end position="424"/>
    </location>
</feature>
<dbReference type="PROSITE" id="PS50026">
    <property type="entry name" value="EGF_3"/>
    <property type="match status" value="1"/>
</dbReference>
<keyword evidence="3 18" id="KW-0723">Serine/threonine-protein kinase</keyword>
<protein>
    <recommendedName>
        <fullName evidence="18">Receptor-like serine/threonine-protein kinase</fullName>
        <ecNumber evidence="18">2.7.11.1</ecNumber>
    </recommendedName>
</protein>
<evidence type="ECO:0000256" key="8">
    <source>
        <dbReference type="ARBA" id="ARBA00022741"/>
    </source>
</evidence>
<evidence type="ECO:0000256" key="1">
    <source>
        <dbReference type="ARBA" id="ARBA00004251"/>
    </source>
</evidence>
<dbReference type="EMBL" id="JAMRDG010000001">
    <property type="protein sequence ID" value="KAJ3708454.1"/>
    <property type="molecule type" value="Genomic_DNA"/>
</dbReference>
<dbReference type="PROSITE" id="PS50927">
    <property type="entry name" value="BULB_LECTIN"/>
    <property type="match status" value="1"/>
</dbReference>
<dbReference type="SUPFAM" id="SSF51110">
    <property type="entry name" value="alpha-D-mannose-specific plant lectins"/>
    <property type="match status" value="1"/>
</dbReference>
<dbReference type="Pfam" id="PF01453">
    <property type="entry name" value="B_lectin"/>
    <property type="match status" value="1"/>
</dbReference>
<sequence>MWDRTSSKQCGTVVLLFSLLLASASLDTLDQTQTLTNGQTLVSLNGIFELGFFDRTTSTTTKWYIGIWYTVSREIVVWVANHDNPLNDSSGVLAISQGSIVLNDSLQNPIWSSSVNPSTPKMSDPILKLLDSGNLVLKDRNRDDILWQSFDHPSNTFLLGMKIGKDLISGVEWYITSWKSRNDPSKGNYCYKMDTLGQPELVLWDGERIKFKTGAWIGPRFSGLPEMATYENMLNFKLVSTTKEINYSIEAADKGMHLFRLIMNETGVLQRMMWDQEKKIWHEYWSWPNDMCDSYAKCGPFGTCNSNDAPICKCLPGFSPKSPKEWSMRNNSGGCKREKPLNCQGNSIGFKSVKNVKLPDTENATIDATISIKECKKRCSMNCYCLAYSLLDIRGGGSGCIMWEYDLIDIKYIEGGQDLYLKLDKSILDATGKRKIHVLIGIMVPSTVMLLLLLTVHCIRQRQRKKKTGYADLGQDKRNYNKSDSLHYTELPMFDLETVIAATANFSDANKLGQGGFGIVYKGVLSGGEEIAVKRLSKDSSQGLNEFMNEVMLIAKLQHRNLVRLLGCCIHDSERILIYEFMPNKSLDFFIFDKVRRELLSWTMRLEIVAGISRGILYLHQDSRFNIIHRDLKAANILLDGEMTPKVSDFGIARLFKREQNEMDTGRVVGTRGYMSPEYAMEGKISVKSDVYSFGVLLLEIISGKRNQGNHNLIAFAWKLWQEGKLIQLADEAIDNTDGVASEIVRFVHVGLLCVQECADDRPTMSIVLSMLSNECMSLPEPKKPVLSTKVTPESSSSPIELTVTGIEGR</sequence>
<evidence type="ECO:0000259" key="27">
    <source>
        <dbReference type="PROSITE" id="PS50948"/>
    </source>
</evidence>
<evidence type="ECO:0000256" key="21">
    <source>
        <dbReference type="SAM" id="MobiDB-lite"/>
    </source>
</evidence>
<feature type="compositionally biased region" description="Polar residues" evidence="21">
    <location>
        <begin position="789"/>
        <end position="800"/>
    </location>
</feature>
<dbReference type="InterPro" id="IPR011009">
    <property type="entry name" value="Kinase-like_dom_sf"/>
</dbReference>
<evidence type="ECO:0000313" key="29">
    <source>
        <dbReference type="Proteomes" id="UP001210211"/>
    </source>
</evidence>
<evidence type="ECO:0000256" key="9">
    <source>
        <dbReference type="ARBA" id="ARBA00022777"/>
    </source>
</evidence>
<evidence type="ECO:0000256" key="3">
    <source>
        <dbReference type="ARBA" id="ARBA00022527"/>
    </source>
</evidence>
<evidence type="ECO:0000259" key="26">
    <source>
        <dbReference type="PROSITE" id="PS50927"/>
    </source>
</evidence>
<evidence type="ECO:0000256" key="4">
    <source>
        <dbReference type="ARBA" id="ARBA00022536"/>
    </source>
</evidence>
<keyword evidence="9 18" id="KW-0418">Kinase</keyword>
<dbReference type="GO" id="GO:0004674">
    <property type="term" value="F:protein serine/threonine kinase activity"/>
    <property type="evidence" value="ECO:0007669"/>
    <property type="project" value="UniProtKB-KW"/>
</dbReference>
<dbReference type="SMART" id="SM00473">
    <property type="entry name" value="PAN_AP"/>
    <property type="match status" value="1"/>
</dbReference>
<dbReference type="InterPro" id="IPR008271">
    <property type="entry name" value="Ser/Thr_kinase_AS"/>
</dbReference>
<dbReference type="SMART" id="SM00220">
    <property type="entry name" value="S_TKc"/>
    <property type="match status" value="1"/>
</dbReference>
<evidence type="ECO:0000256" key="6">
    <source>
        <dbReference type="ARBA" id="ARBA00022692"/>
    </source>
</evidence>
<dbReference type="Pfam" id="PF00954">
    <property type="entry name" value="S_locus_glycop"/>
    <property type="match status" value="1"/>
</dbReference>
<evidence type="ECO:0000256" key="10">
    <source>
        <dbReference type="ARBA" id="ARBA00022840"/>
    </source>
</evidence>
<keyword evidence="10 18" id="KW-0067">ATP-binding</keyword>
<dbReference type="PANTHER" id="PTHR27002">
    <property type="entry name" value="RECEPTOR-LIKE SERINE/THREONINE-PROTEIN KINASE SD1-8"/>
    <property type="match status" value="1"/>
</dbReference>
<evidence type="ECO:0000256" key="17">
    <source>
        <dbReference type="ARBA" id="ARBA00048679"/>
    </source>
</evidence>
<feature type="binding site" evidence="20">
    <location>
        <position position="534"/>
    </location>
    <ligand>
        <name>ATP</name>
        <dbReference type="ChEBI" id="CHEBI:30616"/>
    </ligand>
</feature>
<evidence type="ECO:0000256" key="22">
    <source>
        <dbReference type="SAM" id="Phobius"/>
    </source>
</evidence>
<gene>
    <name evidence="28" type="ORF">LUZ61_012159</name>
</gene>
<dbReference type="PANTHER" id="PTHR27002:SF526">
    <property type="entry name" value="OS07G0301500 PROTEIN"/>
    <property type="match status" value="1"/>
</dbReference>
<keyword evidence="13" id="KW-1015">Disulfide bond</keyword>
<feature type="transmembrane region" description="Helical" evidence="22">
    <location>
        <begin position="436"/>
        <end position="459"/>
    </location>
</feature>
<dbReference type="Pfam" id="PF07714">
    <property type="entry name" value="PK_Tyr_Ser-Thr"/>
    <property type="match status" value="1"/>
</dbReference>
<dbReference type="Proteomes" id="UP001210211">
    <property type="component" value="Unassembled WGS sequence"/>
</dbReference>
<evidence type="ECO:0000256" key="16">
    <source>
        <dbReference type="ARBA" id="ARBA00047899"/>
    </source>
</evidence>
<dbReference type="Gene3D" id="3.50.4.10">
    <property type="entry name" value="Hepatocyte Growth Factor"/>
    <property type="match status" value="1"/>
</dbReference>
<feature type="region of interest" description="Disordered" evidence="21">
    <location>
        <begin position="786"/>
        <end position="810"/>
    </location>
</feature>
<evidence type="ECO:0000259" key="24">
    <source>
        <dbReference type="PROSITE" id="PS50011"/>
    </source>
</evidence>
<dbReference type="InterPro" id="IPR001245">
    <property type="entry name" value="Ser-Thr/Tyr_kinase_cat_dom"/>
</dbReference>
<evidence type="ECO:0000256" key="15">
    <source>
        <dbReference type="ARBA" id="ARBA00023180"/>
    </source>
</evidence>
<dbReference type="PROSITE" id="PS00108">
    <property type="entry name" value="PROTEIN_KINASE_ST"/>
    <property type="match status" value="1"/>
</dbReference>
<feature type="domain" description="Protein kinase" evidence="24">
    <location>
        <begin position="506"/>
        <end position="777"/>
    </location>
</feature>
<comment type="similarity">
    <text evidence="18">Belongs to the protein kinase superfamily. Ser/Thr protein kinase family.</text>
</comment>
<dbReference type="PROSITE" id="PS50948">
    <property type="entry name" value="PAN"/>
    <property type="match status" value="1"/>
</dbReference>
<dbReference type="GO" id="GO:0005524">
    <property type="term" value="F:ATP binding"/>
    <property type="evidence" value="ECO:0007669"/>
    <property type="project" value="UniProtKB-UniRule"/>
</dbReference>
<dbReference type="FunFam" id="1.10.510.10:FF:000060">
    <property type="entry name" value="G-type lectin S-receptor-like serine/threonine-protein kinase"/>
    <property type="match status" value="1"/>
</dbReference>
<comment type="caution">
    <text evidence="19">Lacks conserved residue(s) required for the propagation of feature annotation.</text>
</comment>
<dbReference type="Pfam" id="PF08276">
    <property type="entry name" value="PAN_2"/>
    <property type="match status" value="1"/>
</dbReference>
<dbReference type="GO" id="GO:0051707">
    <property type="term" value="P:response to other organism"/>
    <property type="evidence" value="ECO:0007669"/>
    <property type="project" value="UniProtKB-ARBA"/>
</dbReference>
<reference evidence="28 29" key="1">
    <citation type="journal article" date="2022" name="Cell">
        <title>Repeat-based holocentromeres influence genome architecture and karyotype evolution.</title>
        <authorList>
            <person name="Hofstatter P.G."/>
            <person name="Thangavel G."/>
            <person name="Lux T."/>
            <person name="Neumann P."/>
            <person name="Vondrak T."/>
            <person name="Novak P."/>
            <person name="Zhang M."/>
            <person name="Costa L."/>
            <person name="Castellani M."/>
            <person name="Scott A."/>
            <person name="Toegelov H."/>
            <person name="Fuchs J."/>
            <person name="Mata-Sucre Y."/>
            <person name="Dias Y."/>
            <person name="Vanzela A.L.L."/>
            <person name="Huettel B."/>
            <person name="Almeida C.C.S."/>
            <person name="Simkova H."/>
            <person name="Souza G."/>
            <person name="Pedrosa-Harand A."/>
            <person name="Macas J."/>
            <person name="Mayer K.F.X."/>
            <person name="Houben A."/>
            <person name="Marques A."/>
        </authorList>
    </citation>
    <scope>NUCLEOTIDE SEQUENCE [LARGE SCALE GENOMIC DNA]</scope>
    <source>
        <strain evidence="28">RhyTen1mFocal</strain>
    </source>
</reference>
<dbReference type="AlphaFoldDB" id="A0AAD6A2D1"/>
<evidence type="ECO:0000256" key="11">
    <source>
        <dbReference type="ARBA" id="ARBA00022989"/>
    </source>
</evidence>
<dbReference type="CDD" id="cd14066">
    <property type="entry name" value="STKc_IRAK"/>
    <property type="match status" value="1"/>
</dbReference>
<dbReference type="SMART" id="SM00108">
    <property type="entry name" value="B_lectin"/>
    <property type="match status" value="1"/>
</dbReference>
<evidence type="ECO:0000256" key="7">
    <source>
        <dbReference type="ARBA" id="ARBA00022729"/>
    </source>
</evidence>
<keyword evidence="5 18" id="KW-0808">Transferase</keyword>
<evidence type="ECO:0000256" key="13">
    <source>
        <dbReference type="ARBA" id="ARBA00023157"/>
    </source>
</evidence>
<keyword evidence="12 22" id="KW-0472">Membrane</keyword>